<accession>A0ABU1BJG3</accession>
<name>A0ABU1BJG3_9BURK</name>
<sequence>MNKPIQIAVVGHTNAGKTSLLRTLTRRQDFGEISDRPGTTRHVEAIDLKIDGASAVRFFDTPGLEDSVTLADYLKSLEHCITPPDRVRAFLSGPEARGSFEQEAKVLRKMLEVDAAIYVIDTREAVLPKFRSEIEILTSCAKPIMPVLNFVRHRDSRKEEWRTTLAAYNLHAYVQFDAVAPFVGSEKKLYQDLLTLLQDYRSAILQVIRDLELQFQERRQAGSRIIAGLLVDMAALRRELPKEEFDRPDRKSAVVAELQNIASDGMRRSVSDLLDVYGFREDDANEAVLPWLQGRWETDLFNPETLKEAGKRLGAGAAVGATIGLAADIASAGLTLGTGSMLGAAIGGIASQGWGPFSRKIANQARGIQEVSLENEVLLVMAEHMVRLLWALERRGHAAMGKVVVEGDASGTLRQEMKALIQAVQPARSHSEWDASHTKKHIRSSQREKTVQQVMGHVGKIIALQTQDEI</sequence>
<organism evidence="2 3">
    <name type="scientific">Keguizhuia sedimenti</name>
    <dbReference type="NCBI Taxonomy" id="3064264"/>
    <lineage>
        <taxon>Bacteria</taxon>
        <taxon>Pseudomonadati</taxon>
        <taxon>Pseudomonadota</taxon>
        <taxon>Betaproteobacteria</taxon>
        <taxon>Burkholderiales</taxon>
        <taxon>Oxalobacteraceae</taxon>
        <taxon>Keguizhuia</taxon>
    </lineage>
</organism>
<dbReference type="SUPFAM" id="SSF52540">
    <property type="entry name" value="P-loop containing nucleoside triphosphate hydrolases"/>
    <property type="match status" value="1"/>
</dbReference>
<dbReference type="Gene3D" id="3.40.50.300">
    <property type="entry name" value="P-loop containing nucleotide triphosphate hydrolases"/>
    <property type="match status" value="1"/>
</dbReference>
<gene>
    <name evidence="2" type="ORF">Q8A64_01770</name>
</gene>
<dbReference type="Pfam" id="PF11981">
    <property type="entry name" value="DUF3482"/>
    <property type="match status" value="1"/>
</dbReference>
<dbReference type="Proteomes" id="UP001225596">
    <property type="component" value="Unassembled WGS sequence"/>
</dbReference>
<feature type="domain" description="G" evidence="1">
    <location>
        <begin position="6"/>
        <end position="149"/>
    </location>
</feature>
<protein>
    <submittedName>
        <fullName evidence="2">GTPase/DUF3482 domain-containing protein</fullName>
    </submittedName>
</protein>
<keyword evidence="3" id="KW-1185">Reference proteome</keyword>
<reference evidence="2 3" key="1">
    <citation type="submission" date="2023-08" db="EMBL/GenBank/DDBJ databases">
        <title>Oxalobacteraceae gen .nov., isolated from river sludge outside the plant.</title>
        <authorList>
            <person name="Zhao S.Y."/>
        </authorList>
    </citation>
    <scope>NUCLEOTIDE SEQUENCE [LARGE SCALE GENOMIC DNA]</scope>
    <source>
        <strain evidence="2 3">R-40</strain>
    </source>
</reference>
<dbReference type="EMBL" id="JAUYVH010000001">
    <property type="protein sequence ID" value="MDQ9169130.1"/>
    <property type="molecule type" value="Genomic_DNA"/>
</dbReference>
<dbReference type="PANTHER" id="PTHR42714:SF7">
    <property type="entry name" value="G DOMAIN-CONTAINING PROTEIN"/>
    <property type="match status" value="1"/>
</dbReference>
<comment type="caution">
    <text evidence="2">The sequence shown here is derived from an EMBL/GenBank/DDBJ whole genome shotgun (WGS) entry which is preliminary data.</text>
</comment>
<evidence type="ECO:0000259" key="1">
    <source>
        <dbReference type="Pfam" id="PF01926"/>
    </source>
</evidence>
<proteinExistence type="predicted"/>
<evidence type="ECO:0000313" key="3">
    <source>
        <dbReference type="Proteomes" id="UP001225596"/>
    </source>
</evidence>
<evidence type="ECO:0000313" key="2">
    <source>
        <dbReference type="EMBL" id="MDQ9169130.1"/>
    </source>
</evidence>
<dbReference type="InterPro" id="IPR006073">
    <property type="entry name" value="GTP-bd"/>
</dbReference>
<dbReference type="RefSeq" id="WP_338434956.1">
    <property type="nucleotide sequence ID" value="NZ_JAUYVH010000001.1"/>
</dbReference>
<dbReference type="Pfam" id="PF01926">
    <property type="entry name" value="MMR_HSR1"/>
    <property type="match status" value="1"/>
</dbReference>
<dbReference type="InterPro" id="IPR021871">
    <property type="entry name" value="DUF3482"/>
</dbReference>
<dbReference type="PANTHER" id="PTHR42714">
    <property type="entry name" value="TRNA MODIFICATION GTPASE GTPBP3"/>
    <property type="match status" value="1"/>
</dbReference>
<dbReference type="InterPro" id="IPR027417">
    <property type="entry name" value="P-loop_NTPase"/>
</dbReference>